<protein>
    <submittedName>
        <fullName evidence="1">Ribonuclease D</fullName>
    </submittedName>
</protein>
<organism evidence="1 2">
    <name type="scientific">Streptococcus salivarius</name>
    <dbReference type="NCBI Taxonomy" id="1304"/>
    <lineage>
        <taxon>Bacteria</taxon>
        <taxon>Bacillati</taxon>
        <taxon>Bacillota</taxon>
        <taxon>Bacilli</taxon>
        <taxon>Lactobacillales</taxon>
        <taxon>Streptococcaceae</taxon>
        <taxon>Streptococcus</taxon>
    </lineage>
</organism>
<sequence>MNYVARINLKTGTSCRDELIDFCLKGEQQYLAIGWSRIYGEGEVLTYSEFYERLRQEPGRLNTVLNIFKDTHEDNLFWTRDLDGNYWICRAKGEVLTRCDKRLDIGAILPIDAYKFGMQVPGQIKAAFNRANAGTAQKIYDAIIVEYSKAIYNNLSQTNHYEVARLEGSLLDNLPDFDLEELVISYIQVNYDYYVLSNSIASKSTTIKVECEFLSRDPKRLRKAVVQVKGRKAEALDALQFADFIQNGYEVFLFAPEVLNADKLDNIVVITPNELLDFYENYKVILPDSITQWENLY</sequence>
<dbReference type="AlphaFoldDB" id="A0A074INM0"/>
<comment type="caution">
    <text evidence="1">The sequence shown here is derived from an EMBL/GenBank/DDBJ whole genome shotgun (WGS) entry which is preliminary data.</text>
</comment>
<accession>A0A074INM0</accession>
<evidence type="ECO:0000313" key="1">
    <source>
        <dbReference type="EMBL" id="KEO45868.1"/>
    </source>
</evidence>
<name>A0A074INM0_STRSL</name>
<evidence type="ECO:0000313" key="2">
    <source>
        <dbReference type="Proteomes" id="UP000027855"/>
    </source>
</evidence>
<reference evidence="1 2" key="1">
    <citation type="submission" date="2014-04" db="EMBL/GenBank/DDBJ databases">
        <title>Variable characteristics of bacteriocin-producing Streptococcus salivarius strains isolated from Malaysian subjects.</title>
        <authorList>
            <person name="Philip K."/>
            <person name="Barbour A."/>
        </authorList>
    </citation>
    <scope>NUCLEOTIDE SEQUENCE [LARGE SCALE GENOMIC DNA]</scope>
    <source>
        <strain evidence="1 2">NU10</strain>
    </source>
</reference>
<gene>
    <name evidence="1" type="ORF">DL07_11180</name>
</gene>
<proteinExistence type="predicted"/>
<dbReference type="Proteomes" id="UP000027855">
    <property type="component" value="Unassembled WGS sequence"/>
</dbReference>
<dbReference type="RefSeq" id="WP_037601425.1">
    <property type="nucleotide sequence ID" value="NZ_JJMS01000030.1"/>
</dbReference>
<dbReference type="EMBL" id="JJMT01000009">
    <property type="protein sequence ID" value="KEO45868.1"/>
    <property type="molecule type" value="Genomic_DNA"/>
</dbReference>